<dbReference type="Pfam" id="PF02141">
    <property type="entry name" value="DENN"/>
    <property type="match status" value="1"/>
</dbReference>
<dbReference type="GO" id="GO:0005085">
    <property type="term" value="F:guanyl-nucleotide exchange factor activity"/>
    <property type="evidence" value="ECO:0007669"/>
    <property type="project" value="UniProtKB-ARBA"/>
</dbReference>
<dbReference type="GO" id="GO:0032483">
    <property type="term" value="P:regulation of Rab protein signal transduction"/>
    <property type="evidence" value="ECO:0007669"/>
    <property type="project" value="TreeGrafter"/>
</dbReference>
<dbReference type="Proteomes" id="UP000887564">
    <property type="component" value="Unplaced"/>
</dbReference>
<evidence type="ECO:0000259" key="1">
    <source>
        <dbReference type="Pfam" id="PF02141"/>
    </source>
</evidence>
<reference evidence="3" key="1">
    <citation type="submission" date="2022-11" db="UniProtKB">
        <authorList>
            <consortium name="WormBaseParasite"/>
        </authorList>
    </citation>
    <scope>IDENTIFICATION</scope>
</reference>
<sequence>LRNHPERAIAAECDSHRPHTFVPVLPEQLIEYLESPTPYIMGLLHSVRNLNVELDTTIVVDLDIGAVYIPPTVTLPLIPEPFAQRFICSLQMVCPFIGLLLERFV</sequence>
<evidence type="ECO:0000313" key="2">
    <source>
        <dbReference type="Proteomes" id="UP000887564"/>
    </source>
</evidence>
<dbReference type="PANTHER" id="PTHR12296">
    <property type="entry name" value="DENN DOMAIN-CONTAINING PROTEIN 4"/>
    <property type="match status" value="1"/>
</dbReference>
<evidence type="ECO:0000313" key="3">
    <source>
        <dbReference type="WBParaSite" id="PEQ_0000147801-mRNA-1"/>
    </source>
</evidence>
<dbReference type="InterPro" id="IPR043153">
    <property type="entry name" value="DENN_C"/>
</dbReference>
<dbReference type="AlphaFoldDB" id="A0A914R5E3"/>
<organism evidence="2 3">
    <name type="scientific">Parascaris equorum</name>
    <name type="common">Equine roundworm</name>
    <dbReference type="NCBI Taxonomy" id="6256"/>
    <lineage>
        <taxon>Eukaryota</taxon>
        <taxon>Metazoa</taxon>
        <taxon>Ecdysozoa</taxon>
        <taxon>Nematoda</taxon>
        <taxon>Chromadorea</taxon>
        <taxon>Rhabditida</taxon>
        <taxon>Spirurina</taxon>
        <taxon>Ascaridomorpha</taxon>
        <taxon>Ascaridoidea</taxon>
        <taxon>Ascarididae</taxon>
        <taxon>Parascaris</taxon>
    </lineage>
</organism>
<dbReference type="InterPro" id="IPR001194">
    <property type="entry name" value="cDENN_dom"/>
</dbReference>
<dbReference type="InterPro" id="IPR051696">
    <property type="entry name" value="DENN_Domain_GEFs"/>
</dbReference>
<accession>A0A914R5E3</accession>
<keyword evidence="2" id="KW-1185">Reference proteome</keyword>
<proteinExistence type="predicted"/>
<feature type="domain" description="cDENN" evidence="1">
    <location>
        <begin position="19"/>
        <end position="63"/>
    </location>
</feature>
<name>A0A914R5E3_PAREQ</name>
<dbReference type="WBParaSite" id="PEQ_0000147801-mRNA-1">
    <property type="protein sequence ID" value="PEQ_0000147801-mRNA-1"/>
    <property type="gene ID" value="PEQ_0000147801"/>
</dbReference>
<dbReference type="GO" id="GO:0031410">
    <property type="term" value="C:cytoplasmic vesicle"/>
    <property type="evidence" value="ECO:0007669"/>
    <property type="project" value="TreeGrafter"/>
</dbReference>
<dbReference type="PANTHER" id="PTHR12296:SF21">
    <property type="entry name" value="DENN DOMAIN-CONTAINING PROTEIN 3"/>
    <property type="match status" value="1"/>
</dbReference>
<protein>
    <submittedName>
        <fullName evidence="3">CDENN domain-containing protein</fullName>
    </submittedName>
</protein>
<dbReference type="Gene3D" id="3.40.50.11500">
    <property type="match status" value="1"/>
</dbReference>